<gene>
    <name evidence="4" type="ORF">RESH_03925</name>
</gene>
<name>M5S1J4_9BACT</name>
<dbReference type="Pfam" id="PF13847">
    <property type="entry name" value="Methyltransf_31"/>
    <property type="match status" value="1"/>
</dbReference>
<accession>M5S1J4</accession>
<dbReference type="EMBL" id="ANOF01000125">
    <property type="protein sequence ID" value="EMI25425.1"/>
    <property type="molecule type" value="Genomic_DNA"/>
</dbReference>
<feature type="chain" id="PRO_5004071077" evidence="2">
    <location>
        <begin position="42"/>
        <end position="314"/>
    </location>
</feature>
<organism evidence="4 5">
    <name type="scientific">Rhodopirellula europaea SH398</name>
    <dbReference type="NCBI Taxonomy" id="1263868"/>
    <lineage>
        <taxon>Bacteria</taxon>
        <taxon>Pseudomonadati</taxon>
        <taxon>Planctomycetota</taxon>
        <taxon>Planctomycetia</taxon>
        <taxon>Pirellulales</taxon>
        <taxon>Pirellulaceae</taxon>
        <taxon>Rhodopirellula</taxon>
    </lineage>
</organism>
<feature type="domain" description="Methyltransferase" evidence="3">
    <location>
        <begin position="113"/>
        <end position="269"/>
    </location>
</feature>
<protein>
    <submittedName>
        <fullName evidence="4">Methyltransferase type 11</fullName>
        <ecNumber evidence="4">2.1.1.-</ecNumber>
    </submittedName>
</protein>
<proteinExistence type="predicted"/>
<evidence type="ECO:0000313" key="5">
    <source>
        <dbReference type="Proteomes" id="UP000011996"/>
    </source>
</evidence>
<dbReference type="GO" id="GO:0008168">
    <property type="term" value="F:methyltransferase activity"/>
    <property type="evidence" value="ECO:0007669"/>
    <property type="project" value="UniProtKB-KW"/>
</dbReference>
<keyword evidence="4" id="KW-0808">Transferase</keyword>
<dbReference type="CDD" id="cd02440">
    <property type="entry name" value="AdoMet_MTases"/>
    <property type="match status" value="1"/>
</dbReference>
<feature type="region of interest" description="Disordered" evidence="1">
    <location>
        <begin position="144"/>
        <end position="166"/>
    </location>
</feature>
<dbReference type="EC" id="2.1.1.-" evidence="4"/>
<sequence length="314" mass="34688">MKSNAKLPPFTPRKSIMRFSSLLALWMLIGSATINVGNVNAADAGTGEATTGEATTDVARQSEKPRPKEKARRTYMGRIVAQPMSHRGAAWLVRPERDDEEKAGESFDRLGLKPGMTVVDLGCGNGYWTIPMARAVAVKKQADSPDADASSAESNDAADADEDAESLDGQVLAVDIQREMLQMLQRNAARAKLDNIQPILGAIDDPKLPAGKVDLVLLVDVYHEFSHPESMLWAIRQSLKPDGVIALLEYRAEDPAVPIKPLHKMSKSQIMQEYKASDLKLVREYNALPWQHLMFFARDDSPLPEIEPEPFNQE</sequence>
<evidence type="ECO:0000256" key="1">
    <source>
        <dbReference type="SAM" id="MobiDB-lite"/>
    </source>
</evidence>
<dbReference type="Gene3D" id="3.40.50.150">
    <property type="entry name" value="Vaccinia Virus protein VP39"/>
    <property type="match status" value="2"/>
</dbReference>
<feature type="compositionally biased region" description="Low complexity" evidence="1">
    <location>
        <begin position="44"/>
        <end position="57"/>
    </location>
</feature>
<reference evidence="4 5" key="1">
    <citation type="journal article" date="2013" name="Mar. Genomics">
        <title>Expression of sulfatases in Rhodopirellula baltica and the diversity of sulfatases in the genus Rhodopirellula.</title>
        <authorList>
            <person name="Wegner C.E."/>
            <person name="Richter-Heitmann T."/>
            <person name="Klindworth A."/>
            <person name="Klockow C."/>
            <person name="Richter M."/>
            <person name="Achstetter T."/>
            <person name="Glockner F.O."/>
            <person name="Harder J."/>
        </authorList>
    </citation>
    <scope>NUCLEOTIDE SEQUENCE [LARGE SCALE GENOMIC DNA]</scope>
    <source>
        <strain evidence="4 5">SH398</strain>
    </source>
</reference>
<dbReference type="AlphaFoldDB" id="M5S1J4"/>
<evidence type="ECO:0000256" key="2">
    <source>
        <dbReference type="SAM" id="SignalP"/>
    </source>
</evidence>
<dbReference type="STRING" id="1263868.RESH_03925"/>
<keyword evidence="4" id="KW-0489">Methyltransferase</keyword>
<feature type="signal peptide" evidence="2">
    <location>
        <begin position="1"/>
        <end position="41"/>
    </location>
</feature>
<dbReference type="PANTHER" id="PTHR43591">
    <property type="entry name" value="METHYLTRANSFERASE"/>
    <property type="match status" value="1"/>
</dbReference>
<feature type="region of interest" description="Disordered" evidence="1">
    <location>
        <begin position="44"/>
        <end position="72"/>
    </location>
</feature>
<dbReference type="PATRIC" id="fig|1263868.3.peg.4240"/>
<keyword evidence="2" id="KW-0732">Signal</keyword>
<dbReference type="InterPro" id="IPR025714">
    <property type="entry name" value="Methyltranfer_dom"/>
</dbReference>
<dbReference type="PANTHER" id="PTHR43591:SF24">
    <property type="entry name" value="2-METHOXY-6-POLYPRENYL-1,4-BENZOQUINOL METHYLASE, MITOCHONDRIAL"/>
    <property type="match status" value="1"/>
</dbReference>
<dbReference type="InterPro" id="IPR029063">
    <property type="entry name" value="SAM-dependent_MTases_sf"/>
</dbReference>
<comment type="caution">
    <text evidence="4">The sequence shown here is derived from an EMBL/GenBank/DDBJ whole genome shotgun (WGS) entry which is preliminary data.</text>
</comment>
<dbReference type="Proteomes" id="UP000011996">
    <property type="component" value="Unassembled WGS sequence"/>
</dbReference>
<evidence type="ECO:0000259" key="3">
    <source>
        <dbReference type="Pfam" id="PF13847"/>
    </source>
</evidence>
<dbReference type="GO" id="GO:0032259">
    <property type="term" value="P:methylation"/>
    <property type="evidence" value="ECO:0007669"/>
    <property type="project" value="UniProtKB-KW"/>
</dbReference>
<dbReference type="SUPFAM" id="SSF53335">
    <property type="entry name" value="S-adenosyl-L-methionine-dependent methyltransferases"/>
    <property type="match status" value="1"/>
</dbReference>
<evidence type="ECO:0000313" key="4">
    <source>
        <dbReference type="EMBL" id="EMI25425.1"/>
    </source>
</evidence>
<feature type="compositionally biased region" description="Acidic residues" evidence="1">
    <location>
        <begin position="156"/>
        <end position="166"/>
    </location>
</feature>